<dbReference type="GO" id="GO:0000175">
    <property type="term" value="F:3'-5'-RNA exonuclease activity"/>
    <property type="evidence" value="ECO:0000318"/>
    <property type="project" value="GO_Central"/>
</dbReference>
<dbReference type="GO" id="GO:0046872">
    <property type="term" value="F:metal ion binding"/>
    <property type="evidence" value="ECO:0007669"/>
    <property type="project" value="UniProtKB-KW"/>
</dbReference>
<dbReference type="InterPro" id="IPR041093">
    <property type="entry name" value="Dis3l2-like_C"/>
</dbReference>
<dbReference type="InterPro" id="IPR041505">
    <property type="entry name" value="Dis3_CSD2"/>
</dbReference>
<dbReference type="EnsemblMetazoa" id="HelroT63728">
    <property type="protein sequence ID" value="HelroP63728"/>
    <property type="gene ID" value="HelroG63728"/>
</dbReference>
<dbReference type="InParanoid" id="T1FXJ3"/>
<accession>T1FXJ3</accession>
<dbReference type="FunFam" id="2.40.50.700:FF:000003">
    <property type="entry name" value="DIS3-like exonuclease 2"/>
    <property type="match status" value="1"/>
</dbReference>
<dbReference type="HOGENOM" id="CLU_002333_5_2_1"/>
<dbReference type="Gene3D" id="2.40.50.690">
    <property type="match status" value="1"/>
</dbReference>
<dbReference type="Pfam" id="PF17216">
    <property type="entry name" value="Rrp44_CSD1"/>
    <property type="match status" value="1"/>
</dbReference>
<dbReference type="OrthoDB" id="372421at2759"/>
<dbReference type="SUPFAM" id="SSF50249">
    <property type="entry name" value="Nucleic acid-binding proteins"/>
    <property type="match status" value="2"/>
</dbReference>
<dbReference type="Pfam" id="PF17849">
    <property type="entry name" value="OB_Dis3"/>
    <property type="match status" value="1"/>
</dbReference>
<dbReference type="EMBL" id="AMQM01000241">
    <property type="status" value="NOT_ANNOTATED_CDS"/>
    <property type="molecule type" value="Genomic_DNA"/>
</dbReference>
<dbReference type="GO" id="GO:0010587">
    <property type="term" value="P:miRNA catabolic process"/>
    <property type="evidence" value="ECO:0000318"/>
    <property type="project" value="GO_Central"/>
</dbReference>
<dbReference type="Pfam" id="PF17877">
    <property type="entry name" value="Dis3l2_C_term"/>
    <property type="match status" value="1"/>
</dbReference>
<evidence type="ECO:0000256" key="7">
    <source>
        <dbReference type="ARBA" id="ARBA00022839"/>
    </source>
</evidence>
<dbReference type="RefSeq" id="XP_009009523.1">
    <property type="nucleotide sequence ID" value="XM_009011275.1"/>
</dbReference>
<reference evidence="13" key="3">
    <citation type="submission" date="2015-06" db="UniProtKB">
        <authorList>
            <consortium name="EnsemblMetazoa"/>
        </authorList>
    </citation>
    <scope>IDENTIFICATION</scope>
</reference>
<dbReference type="PANTHER" id="PTHR23355">
    <property type="entry name" value="RIBONUCLEASE"/>
    <property type="match status" value="1"/>
</dbReference>
<proteinExistence type="inferred from homology"/>
<dbReference type="Gene3D" id="2.40.50.140">
    <property type="entry name" value="Nucleic acid-binding proteins"/>
    <property type="match status" value="1"/>
</dbReference>
<evidence type="ECO:0000256" key="6">
    <source>
        <dbReference type="ARBA" id="ARBA00022801"/>
    </source>
</evidence>
<dbReference type="KEGG" id="hro:HELRODRAFT_63728"/>
<evidence type="ECO:0000313" key="12">
    <source>
        <dbReference type="EMBL" id="ESO12803.1"/>
    </source>
</evidence>
<dbReference type="OMA" id="YCKSIAG"/>
<feature type="compositionally biased region" description="Basic and acidic residues" evidence="10">
    <location>
        <begin position="83"/>
        <end position="98"/>
    </location>
</feature>
<sequence>VLRINQKNYEEAYISHPDGRADIFIYGLKMRNRSLNGDIVYVKILPKCEWKELLEELKNLEIVTSAVNGCLDKAGISNKKLKTKNDGSKTDKMRKDVKNPSIDTNNSSSSSHNSLKDYIHEMSSRNKNMDVTSFHPLLDLFPPDNVIRTGKVVGIAERVHNRCGAGTLKLISDKNKTMALFSPRDYKIPRILIPAKSCPENFFNRPDDFKNVMFIGRIVNWYENKTMPIGEIIRNVGNYGEIEPETQAILFENNIDFSDFSEEVLSCLPADLPWKIPEEELKNRRDFRRSCVFTIDPESARDLDDALSCEHLGNGLYEVGVHIADVSYFVKPNTKLDQCAASRSTSVYMVQRVIPMLPRLLCEQLCSLNPGVNKLTFSVVWRLTDEGEILDEWFGRTVIRSCVKLSYSHAQGFIDNPKKIWNENELPEIANGFTIPDVVSKVLQLYQISKCLKEKRVKSGTLRLDQIKLTFSLDKESSMPRGFAIYEHLESHSLIEEFMLLANMAVAHKILQHNPQTAVLRRHPLPSAKALKDFLTTCKSLNLNLDASSAGALQQSLNAITEDGTDGSAAKAQIIVSLCLKSMQQALYFCSGEILDHELWRHYALNVPLYTHFTSPIRRYPDVLVHRLLARSLGYDVTDCKVLDSSIDLQRQCVHSNQKKSNSKTANDKSIELFFAIFVKECGPLEEDGMVCNVLDRSFDVYIFKLATTKRIYCEKLPLDSFSHEKKDGISRLILLWSATESQPVQYEQVVAILTHIKCLLVASADDTLKWNVSCFSFQFISLYNNNLKSIFILI</sequence>
<dbReference type="GeneID" id="20213541"/>
<evidence type="ECO:0000256" key="9">
    <source>
        <dbReference type="ARBA" id="ARBA00022884"/>
    </source>
</evidence>
<dbReference type="GO" id="GO:0006402">
    <property type="term" value="P:mRNA catabolic process"/>
    <property type="evidence" value="ECO:0000318"/>
    <property type="project" value="GO_Central"/>
</dbReference>
<evidence type="ECO:0000259" key="11">
    <source>
        <dbReference type="SMART" id="SM00955"/>
    </source>
</evidence>
<dbReference type="GO" id="GO:0000932">
    <property type="term" value="C:P-body"/>
    <property type="evidence" value="ECO:0000318"/>
    <property type="project" value="GO_Central"/>
</dbReference>
<dbReference type="InterPro" id="IPR001900">
    <property type="entry name" value="RNase_II/R"/>
</dbReference>
<keyword evidence="6" id="KW-0378">Hydrolase</keyword>
<dbReference type="eggNOG" id="KOG2102">
    <property type="taxonomic scope" value="Eukaryota"/>
</dbReference>
<evidence type="ECO:0000313" key="13">
    <source>
        <dbReference type="EnsemblMetazoa" id="HelroP63728"/>
    </source>
</evidence>
<keyword evidence="4" id="KW-0540">Nuclease</keyword>
<name>T1FXJ3_HELRO</name>
<dbReference type="EMBL" id="KB095811">
    <property type="protein sequence ID" value="ESO12803.1"/>
    <property type="molecule type" value="Genomic_DNA"/>
</dbReference>
<dbReference type="Proteomes" id="UP000015101">
    <property type="component" value="Unassembled WGS sequence"/>
</dbReference>
<organism evidence="13 14">
    <name type="scientific">Helobdella robusta</name>
    <name type="common">Californian leech</name>
    <dbReference type="NCBI Taxonomy" id="6412"/>
    <lineage>
        <taxon>Eukaryota</taxon>
        <taxon>Metazoa</taxon>
        <taxon>Spiralia</taxon>
        <taxon>Lophotrochozoa</taxon>
        <taxon>Annelida</taxon>
        <taxon>Clitellata</taxon>
        <taxon>Hirudinea</taxon>
        <taxon>Rhynchobdellida</taxon>
        <taxon>Glossiphoniidae</taxon>
        <taxon>Helobdella</taxon>
    </lineage>
</organism>
<comment type="similarity">
    <text evidence="2">Belongs to the RNR ribonuclease family.</text>
</comment>
<dbReference type="Pfam" id="PF00773">
    <property type="entry name" value="RNB"/>
    <property type="match status" value="1"/>
</dbReference>
<dbReference type="Gene3D" id="2.40.50.700">
    <property type="match status" value="1"/>
</dbReference>
<feature type="region of interest" description="Disordered" evidence="10">
    <location>
        <begin position="81"/>
        <end position="114"/>
    </location>
</feature>
<dbReference type="CTD" id="20213541"/>
<reference evidence="14" key="1">
    <citation type="submission" date="2012-12" db="EMBL/GenBank/DDBJ databases">
        <authorList>
            <person name="Hellsten U."/>
            <person name="Grimwood J."/>
            <person name="Chapman J.A."/>
            <person name="Shapiro H."/>
            <person name="Aerts A."/>
            <person name="Otillar R.P."/>
            <person name="Terry A.Y."/>
            <person name="Boore J.L."/>
            <person name="Simakov O."/>
            <person name="Marletaz F."/>
            <person name="Cho S.-J."/>
            <person name="Edsinger-Gonzales E."/>
            <person name="Havlak P."/>
            <person name="Kuo D.-H."/>
            <person name="Larsson T."/>
            <person name="Lv J."/>
            <person name="Arendt D."/>
            <person name="Savage R."/>
            <person name="Osoegawa K."/>
            <person name="de Jong P."/>
            <person name="Lindberg D.R."/>
            <person name="Seaver E.C."/>
            <person name="Weisblat D.A."/>
            <person name="Putnam N.H."/>
            <person name="Grigoriev I.V."/>
            <person name="Rokhsar D.S."/>
        </authorList>
    </citation>
    <scope>NUCLEOTIDE SEQUENCE</scope>
</reference>
<dbReference type="STRING" id="6412.T1FXJ3"/>
<evidence type="ECO:0000256" key="1">
    <source>
        <dbReference type="ARBA" id="ARBA00004496"/>
    </source>
</evidence>
<keyword evidence="7" id="KW-0269">Exonuclease</keyword>
<dbReference type="PANTHER" id="PTHR23355:SF9">
    <property type="entry name" value="DIS3-LIKE EXONUCLEASE 2"/>
    <property type="match status" value="1"/>
</dbReference>
<evidence type="ECO:0000256" key="3">
    <source>
        <dbReference type="ARBA" id="ARBA00022490"/>
    </source>
</evidence>
<dbReference type="SMART" id="SM00955">
    <property type="entry name" value="RNB"/>
    <property type="match status" value="1"/>
</dbReference>
<comment type="subcellular location">
    <subcellularLocation>
        <location evidence="1">Cytoplasm</location>
    </subcellularLocation>
</comment>
<dbReference type="InterPro" id="IPR033771">
    <property type="entry name" value="Rrp44_CSD1"/>
</dbReference>
<feature type="domain" description="RNB" evidence="11">
    <location>
        <begin position="284"/>
        <end position="635"/>
    </location>
</feature>
<dbReference type="InterPro" id="IPR012340">
    <property type="entry name" value="NA-bd_OB-fold"/>
</dbReference>
<evidence type="ECO:0000313" key="14">
    <source>
        <dbReference type="Proteomes" id="UP000015101"/>
    </source>
</evidence>
<evidence type="ECO:0000256" key="8">
    <source>
        <dbReference type="ARBA" id="ARBA00022842"/>
    </source>
</evidence>
<dbReference type="GO" id="GO:0008266">
    <property type="term" value="F:poly(U) RNA binding"/>
    <property type="evidence" value="ECO:0007669"/>
    <property type="project" value="UniProtKB-ARBA"/>
</dbReference>
<dbReference type="InterPro" id="IPR022966">
    <property type="entry name" value="RNase_II/R_CS"/>
</dbReference>
<protein>
    <recommendedName>
        <fullName evidence="11">RNB domain-containing protein</fullName>
    </recommendedName>
</protein>
<dbReference type="PROSITE" id="PS01175">
    <property type="entry name" value="RIBONUCLEASE_II"/>
    <property type="match status" value="1"/>
</dbReference>
<keyword evidence="3" id="KW-0963">Cytoplasm</keyword>
<evidence type="ECO:0000256" key="4">
    <source>
        <dbReference type="ARBA" id="ARBA00022722"/>
    </source>
</evidence>
<keyword evidence="5" id="KW-0479">Metal-binding</keyword>
<reference evidence="12 14" key="2">
    <citation type="journal article" date="2013" name="Nature">
        <title>Insights into bilaterian evolution from three spiralian genomes.</title>
        <authorList>
            <person name="Simakov O."/>
            <person name="Marletaz F."/>
            <person name="Cho S.J."/>
            <person name="Edsinger-Gonzales E."/>
            <person name="Havlak P."/>
            <person name="Hellsten U."/>
            <person name="Kuo D.H."/>
            <person name="Larsson T."/>
            <person name="Lv J."/>
            <person name="Arendt D."/>
            <person name="Savage R."/>
            <person name="Osoegawa K."/>
            <person name="de Jong P."/>
            <person name="Grimwood J."/>
            <person name="Chapman J.A."/>
            <person name="Shapiro H."/>
            <person name="Aerts A."/>
            <person name="Otillar R.P."/>
            <person name="Terry A.Y."/>
            <person name="Boore J.L."/>
            <person name="Grigoriev I.V."/>
            <person name="Lindberg D.R."/>
            <person name="Seaver E.C."/>
            <person name="Weisblat D.A."/>
            <person name="Putnam N.H."/>
            <person name="Rokhsar D.S."/>
        </authorList>
    </citation>
    <scope>NUCLEOTIDE SEQUENCE</scope>
</reference>
<dbReference type="InterPro" id="IPR050180">
    <property type="entry name" value="RNR_Ribonuclease"/>
</dbReference>
<evidence type="ECO:0000256" key="5">
    <source>
        <dbReference type="ARBA" id="ARBA00022723"/>
    </source>
</evidence>
<evidence type="ECO:0000256" key="10">
    <source>
        <dbReference type="SAM" id="MobiDB-lite"/>
    </source>
</evidence>
<gene>
    <name evidence="13" type="primary">20213541</name>
    <name evidence="12" type="ORF">HELRODRAFT_63728</name>
</gene>
<dbReference type="FunCoup" id="T1FXJ3">
    <property type="interactions" value="1571"/>
</dbReference>
<keyword evidence="14" id="KW-1185">Reference proteome</keyword>
<evidence type="ECO:0000256" key="2">
    <source>
        <dbReference type="ARBA" id="ARBA00005785"/>
    </source>
</evidence>
<keyword evidence="8" id="KW-0460">Magnesium</keyword>
<dbReference type="AlphaFoldDB" id="T1FXJ3"/>
<keyword evidence="9" id="KW-0694">RNA-binding</keyword>